<evidence type="ECO:0000313" key="1">
    <source>
        <dbReference type="EMBL" id="SAL35961.1"/>
    </source>
</evidence>
<proteinExistence type="predicted"/>
<sequence length="36" mass="4004">MISLPFVNSRAIGNATKENKFVFEFAIKPQAPPQDP</sequence>
<evidence type="ECO:0000313" key="2">
    <source>
        <dbReference type="Proteomes" id="UP000054683"/>
    </source>
</evidence>
<gene>
    <name evidence="1" type="ORF">AWB69_03402</name>
</gene>
<dbReference type="AlphaFoldDB" id="A0A158GVY6"/>
<name>A0A158GVY6_9BURK</name>
<protein>
    <submittedName>
        <fullName evidence="1">Uncharacterized protein</fullName>
    </submittedName>
</protein>
<reference evidence="1 2" key="1">
    <citation type="submission" date="2016-01" db="EMBL/GenBank/DDBJ databases">
        <authorList>
            <person name="Oliw E.H."/>
        </authorList>
    </citation>
    <scope>NUCLEOTIDE SEQUENCE [LARGE SCALE GENOMIC DNA]</scope>
    <source>
        <strain evidence="1">LMG 27134</strain>
    </source>
</reference>
<dbReference type="EMBL" id="FCOK02000020">
    <property type="protein sequence ID" value="SAL35961.1"/>
    <property type="molecule type" value="Genomic_DNA"/>
</dbReference>
<accession>A0A158GVY6</accession>
<organism evidence="1 2">
    <name type="scientific">Caballeronia udeis</name>
    <dbReference type="NCBI Taxonomy" id="1232866"/>
    <lineage>
        <taxon>Bacteria</taxon>
        <taxon>Pseudomonadati</taxon>
        <taxon>Pseudomonadota</taxon>
        <taxon>Betaproteobacteria</taxon>
        <taxon>Burkholderiales</taxon>
        <taxon>Burkholderiaceae</taxon>
        <taxon>Caballeronia</taxon>
    </lineage>
</organism>
<dbReference type="Proteomes" id="UP000054683">
    <property type="component" value="Unassembled WGS sequence"/>
</dbReference>